<evidence type="ECO:0000313" key="2">
    <source>
        <dbReference type="Proteomes" id="UP001216390"/>
    </source>
</evidence>
<dbReference type="InterPro" id="IPR023375">
    <property type="entry name" value="ADC_dom_sf"/>
</dbReference>
<dbReference type="AlphaFoldDB" id="A0AAE9Y7K4"/>
<proteinExistence type="predicted"/>
<sequence>MTPEVTVPGGAALPEPVRPRATAPVARPVMHQGWLDLTSVHWRYDPEVVQRLLPPGFRVDTFDGAAWVGIIPFLMHRVRPPGLPPLGRLSTFLETNVRTYLVAPDGRRGVWFASLDVTRLLPALVARATYGLPYCWARMRTERTGDVVHHTSRRRWPRSTAGASVDLRVRLGEVVPPDEVGELEHFVTARWGLGNQFGRLPLWAAVDHGPWMLRRAELLSCDESLTAAAGLPPPEGEPLVLWSPGVQVRIGRPRVVWGTGGPHP</sequence>
<organism evidence="1 2">
    <name type="scientific">Iamia majanohamensis</name>
    <dbReference type="NCBI Taxonomy" id="467976"/>
    <lineage>
        <taxon>Bacteria</taxon>
        <taxon>Bacillati</taxon>
        <taxon>Actinomycetota</taxon>
        <taxon>Acidimicrobiia</taxon>
        <taxon>Acidimicrobiales</taxon>
        <taxon>Iamiaceae</taxon>
        <taxon>Iamia</taxon>
    </lineage>
</organism>
<dbReference type="InterPro" id="IPR018644">
    <property type="entry name" value="DUF2071"/>
</dbReference>
<dbReference type="KEGG" id="ima:PO878_14825"/>
<dbReference type="SUPFAM" id="SSF160104">
    <property type="entry name" value="Acetoacetate decarboxylase-like"/>
    <property type="match status" value="1"/>
</dbReference>
<dbReference type="Proteomes" id="UP001216390">
    <property type="component" value="Chromosome"/>
</dbReference>
<accession>A0AAE9Y7K4</accession>
<dbReference type="Pfam" id="PF09844">
    <property type="entry name" value="DUF2071"/>
    <property type="match status" value="1"/>
</dbReference>
<dbReference type="PANTHER" id="PTHR39186:SF1">
    <property type="entry name" value="DUF2071 DOMAIN-CONTAINING PROTEIN"/>
    <property type="match status" value="1"/>
</dbReference>
<dbReference type="PANTHER" id="PTHR39186">
    <property type="entry name" value="DUF2071 FAMILY PROTEIN"/>
    <property type="match status" value="1"/>
</dbReference>
<evidence type="ECO:0000313" key="1">
    <source>
        <dbReference type="EMBL" id="WCO65774.1"/>
    </source>
</evidence>
<protein>
    <submittedName>
        <fullName evidence="1">DUF2071 domain-containing protein</fullName>
    </submittedName>
</protein>
<keyword evidence="2" id="KW-1185">Reference proteome</keyword>
<dbReference type="EMBL" id="CP116942">
    <property type="protein sequence ID" value="WCO65774.1"/>
    <property type="molecule type" value="Genomic_DNA"/>
</dbReference>
<gene>
    <name evidence="1" type="ORF">PO878_14825</name>
</gene>
<dbReference type="Gene3D" id="2.40.400.10">
    <property type="entry name" value="Acetoacetate decarboxylase-like"/>
    <property type="match status" value="1"/>
</dbReference>
<dbReference type="RefSeq" id="WP_272735301.1">
    <property type="nucleotide sequence ID" value="NZ_CP116942.1"/>
</dbReference>
<name>A0AAE9Y7K4_9ACTN</name>
<reference evidence="1" key="1">
    <citation type="submission" date="2023-01" db="EMBL/GenBank/DDBJ databases">
        <title>The diversity of Class Acidimicrobiia in South China Sea sediment environments and the proposal of Iamia marina sp. nov., a novel species of the genus Iamia.</title>
        <authorList>
            <person name="He Y."/>
            <person name="Tian X."/>
        </authorList>
    </citation>
    <scope>NUCLEOTIDE SEQUENCE</scope>
    <source>
        <strain evidence="1">DSM 19957</strain>
    </source>
</reference>